<dbReference type="GO" id="GO:0006508">
    <property type="term" value="P:proteolysis"/>
    <property type="evidence" value="ECO:0007669"/>
    <property type="project" value="InterPro"/>
</dbReference>
<dbReference type="InterPro" id="IPR051463">
    <property type="entry name" value="Peptidase_U62_metallo"/>
</dbReference>
<dbReference type="PANTHER" id="PTHR30624:SF0">
    <property type="entry name" value="METALLOPROTEASE SLR0863"/>
    <property type="match status" value="1"/>
</dbReference>
<dbReference type="GO" id="GO:0005829">
    <property type="term" value="C:cytosol"/>
    <property type="evidence" value="ECO:0007669"/>
    <property type="project" value="TreeGrafter"/>
</dbReference>
<feature type="domain" description="Metalloprotease TldD/E C-terminal" evidence="2">
    <location>
        <begin position="347"/>
        <end position="578"/>
    </location>
</feature>
<accession>A0A7C6ECV1</accession>
<protein>
    <recommendedName>
        <fullName evidence="2">Metalloprotease TldD/E C-terminal domain-containing protein</fullName>
    </recommendedName>
</protein>
<dbReference type="InterPro" id="IPR036059">
    <property type="entry name" value="TldD/PmbA_sf"/>
</dbReference>
<dbReference type="SUPFAM" id="SSF111283">
    <property type="entry name" value="Putative modulator of DNA gyrase, PmbA/TldD"/>
    <property type="match status" value="1"/>
</dbReference>
<evidence type="ECO:0000313" key="3">
    <source>
        <dbReference type="EMBL" id="HHS52199.1"/>
    </source>
</evidence>
<dbReference type="AlphaFoldDB" id="A0A7C6ECV1"/>
<name>A0A7C6ECV1_UNCW3</name>
<dbReference type="InterPro" id="IPR045569">
    <property type="entry name" value="Metalloprtase-TldD/E_C"/>
</dbReference>
<dbReference type="EMBL" id="DTLI01000131">
    <property type="protein sequence ID" value="HHS52199.1"/>
    <property type="molecule type" value="Genomic_DNA"/>
</dbReference>
<evidence type="ECO:0000259" key="2">
    <source>
        <dbReference type="Pfam" id="PF19289"/>
    </source>
</evidence>
<gene>
    <name evidence="3" type="ORF">ENW73_04955</name>
</gene>
<reference evidence="3" key="1">
    <citation type="journal article" date="2020" name="mSystems">
        <title>Genome- and Community-Level Interaction Insights into Carbon Utilization and Element Cycling Functions of Hydrothermarchaeota in Hydrothermal Sediment.</title>
        <authorList>
            <person name="Zhou Z."/>
            <person name="Liu Y."/>
            <person name="Xu W."/>
            <person name="Pan J."/>
            <person name="Luo Z.H."/>
            <person name="Li M."/>
        </authorList>
    </citation>
    <scope>NUCLEOTIDE SEQUENCE [LARGE SCALE GENOMIC DNA]</scope>
    <source>
        <strain evidence="3">SpSt-876</strain>
    </source>
</reference>
<proteinExistence type="inferred from homology"/>
<comment type="similarity">
    <text evidence="1">Belongs to the peptidase U62 family.</text>
</comment>
<dbReference type="PANTHER" id="PTHR30624">
    <property type="entry name" value="UNCHARACTERIZED PROTEIN TLDD AND PMBA"/>
    <property type="match status" value="1"/>
</dbReference>
<evidence type="ECO:0000256" key="1">
    <source>
        <dbReference type="ARBA" id="ARBA00005836"/>
    </source>
</evidence>
<dbReference type="Pfam" id="PF19289">
    <property type="entry name" value="PmbA_TldD_3rd"/>
    <property type="match status" value="1"/>
</dbReference>
<organism evidence="3">
    <name type="scientific">candidate division WOR-3 bacterium</name>
    <dbReference type="NCBI Taxonomy" id="2052148"/>
    <lineage>
        <taxon>Bacteria</taxon>
        <taxon>Bacteria division WOR-3</taxon>
    </lineage>
</organism>
<sequence>MKKPSIRHRRKNEPRRTDKGFGMLIFCLFLLISILYGQESPILQAMQDELLRTTKNLKLQKEKPPYYVAYRIDDKEDITITARFGAIVEDHSERTRNLYIDLRVGNYDFDNSNFVAGERSQFTGEENFTPLPLDDDYDAIRQKIWLATDAEYKAAIDLLAKKKSVVEHKALTETIPDFSRSSAYQKIEEIQKIKIDCDCWRKRVKEISNLFRNYPKLQTAKVVFRFSHLVRYFIDSEGNKQVTNHFLTYIETYARTQNQAGANLFDLVGFYAQKPFELPELSFMIDKVKAMAETLSLYTEVKEEKEYTGPVMFAGKASCQLFYQIFGKGVSDTRKPLYEQEPMEKIFEENTGFLAGKLNKSILPDYITIYDDPTAIDYQGAPLIGGYSVDDQGVKAENIELVKAGKLVTLPMSKKPLKEIKQSNGHGRFYNGVARNYISNLIVKSDKTTDDLEKELINLCKEKDLDYGIVISAFSPSIPKTIEEMEEEIYSYFGGGKPETPMLVPTFVAYKLYTDGRKELIKGLKFEGITPQVLKDIVAVGKDFTVYNTLLRERFGSDSYLPISVVAPSLIIEKMVLTSKEEKTKKQPYLTHPYFAK</sequence>
<dbReference type="GO" id="GO:0008237">
    <property type="term" value="F:metallopeptidase activity"/>
    <property type="evidence" value="ECO:0007669"/>
    <property type="project" value="InterPro"/>
</dbReference>
<comment type="caution">
    <text evidence="3">The sequence shown here is derived from an EMBL/GenBank/DDBJ whole genome shotgun (WGS) entry which is preliminary data.</text>
</comment>